<dbReference type="GO" id="GO:0008855">
    <property type="term" value="F:exodeoxyribonuclease VII activity"/>
    <property type="evidence" value="ECO:0007669"/>
    <property type="project" value="UniProtKB-EC"/>
</dbReference>
<evidence type="ECO:0000313" key="10">
    <source>
        <dbReference type="Proteomes" id="UP000715965"/>
    </source>
</evidence>
<dbReference type="Pfam" id="PF13742">
    <property type="entry name" value="tRNA_anti_2"/>
    <property type="match status" value="1"/>
</dbReference>
<dbReference type="HAMAP" id="MF_00378">
    <property type="entry name" value="Exonuc_7_L"/>
    <property type="match status" value="1"/>
</dbReference>
<gene>
    <name evidence="5 9" type="primary">xseA</name>
    <name evidence="9" type="ORF">IM725_01955</name>
</gene>
<sequence>MSSAVPAPSPRVWSVGALCRAVADTVDARFNPVAVRGELTGCSRPSSGHLYFSLKDASGQIRCAMFRRAAGQLDFVPRDGEAVEAWGRLGVYEARGDLQLVVERLTRAGQGALFEQFLRLKAKLEAEGLFHAGRKRELRDLPRGIGLVTSPGAAALHDVATALRRRAPHVPVLLAPAAVQGAQAPGELVRALESLYALSTSQPLDVILLVRGGGAIEDLWAFNDEQLARTLARSPVPVVSGVGHETDFTIADFVADVRAPTPTAAAELAARPREAWLDELDQSEGVLRDAVQARLDAAAMRLDQAASRLGRPLGRIAQQQLRLARASHSLRMALGTGLERERGLLAAGASGLQRAAQARLAHEERLLQAWAPRLQRAAGRSVERGQHQLDRAALRLELLDPRLVLQRGYAILTDPEGHAVTRAAGVQPGQALTASLADGDIALQVQARP</sequence>
<dbReference type="PANTHER" id="PTHR30008:SF0">
    <property type="entry name" value="EXODEOXYRIBONUCLEASE 7 LARGE SUBUNIT"/>
    <property type="match status" value="1"/>
</dbReference>
<dbReference type="CDD" id="cd04489">
    <property type="entry name" value="ExoVII_LU_OBF"/>
    <property type="match status" value="1"/>
</dbReference>
<dbReference type="Proteomes" id="UP000715965">
    <property type="component" value="Unassembled WGS sequence"/>
</dbReference>
<dbReference type="InterPro" id="IPR020579">
    <property type="entry name" value="Exonuc_VII_lsu_C"/>
</dbReference>
<dbReference type="NCBIfam" id="TIGR00237">
    <property type="entry name" value="xseA"/>
    <property type="match status" value="1"/>
</dbReference>
<evidence type="ECO:0000256" key="3">
    <source>
        <dbReference type="ARBA" id="ARBA00022801"/>
    </source>
</evidence>
<dbReference type="EMBL" id="JADDOJ010000004">
    <property type="protein sequence ID" value="MBE7939333.1"/>
    <property type="molecule type" value="Genomic_DNA"/>
</dbReference>
<keyword evidence="4 5" id="KW-0269">Exonuclease</keyword>
<feature type="domain" description="OB-fold nucleic acid binding" evidence="8">
    <location>
        <begin position="13"/>
        <end position="105"/>
    </location>
</feature>
<evidence type="ECO:0000256" key="6">
    <source>
        <dbReference type="RuleBase" id="RU004355"/>
    </source>
</evidence>
<organism evidence="9 10">
    <name type="scientific">Ramlibacter aquaticus</name>
    <dbReference type="NCBI Taxonomy" id="2780094"/>
    <lineage>
        <taxon>Bacteria</taxon>
        <taxon>Pseudomonadati</taxon>
        <taxon>Pseudomonadota</taxon>
        <taxon>Betaproteobacteria</taxon>
        <taxon>Burkholderiales</taxon>
        <taxon>Comamonadaceae</taxon>
        <taxon>Ramlibacter</taxon>
    </lineage>
</organism>
<evidence type="ECO:0000259" key="8">
    <source>
        <dbReference type="Pfam" id="PF13742"/>
    </source>
</evidence>
<name>A0ABR9SAH4_9BURK</name>
<dbReference type="Pfam" id="PF02601">
    <property type="entry name" value="Exonuc_VII_L"/>
    <property type="match status" value="1"/>
</dbReference>
<evidence type="ECO:0000313" key="9">
    <source>
        <dbReference type="EMBL" id="MBE7939333.1"/>
    </source>
</evidence>
<comment type="subcellular location">
    <subcellularLocation>
        <location evidence="5 6">Cytoplasm</location>
    </subcellularLocation>
</comment>
<evidence type="ECO:0000259" key="7">
    <source>
        <dbReference type="Pfam" id="PF02601"/>
    </source>
</evidence>
<comment type="similarity">
    <text evidence="5 6">Belongs to the XseA family.</text>
</comment>
<dbReference type="InterPro" id="IPR025824">
    <property type="entry name" value="OB-fold_nuc-bd_dom"/>
</dbReference>
<keyword evidence="2 5" id="KW-0540">Nuclease</keyword>
<dbReference type="InterPro" id="IPR003753">
    <property type="entry name" value="Exonuc_VII_L"/>
</dbReference>
<keyword evidence="3 5" id="KW-0378">Hydrolase</keyword>
<keyword evidence="1 5" id="KW-0963">Cytoplasm</keyword>
<dbReference type="RefSeq" id="WP_193778880.1">
    <property type="nucleotide sequence ID" value="NZ_JADDOJ010000004.1"/>
</dbReference>
<comment type="caution">
    <text evidence="9">The sequence shown here is derived from an EMBL/GenBank/DDBJ whole genome shotgun (WGS) entry which is preliminary data.</text>
</comment>
<feature type="domain" description="Exonuclease VII large subunit C-terminal" evidence="7">
    <location>
        <begin position="129"/>
        <end position="442"/>
    </location>
</feature>
<protein>
    <recommendedName>
        <fullName evidence="5">Exodeoxyribonuclease 7 large subunit</fullName>
        <ecNumber evidence="5">3.1.11.6</ecNumber>
    </recommendedName>
    <alternativeName>
        <fullName evidence="5">Exodeoxyribonuclease VII large subunit</fullName>
        <shortName evidence="5">Exonuclease VII large subunit</shortName>
    </alternativeName>
</protein>
<comment type="function">
    <text evidence="5">Bidirectionally degrades single-stranded DNA into large acid-insoluble oligonucleotides, which are then degraded further into small acid-soluble oligonucleotides.</text>
</comment>
<comment type="subunit">
    <text evidence="5">Heterooligomer composed of large and small subunits.</text>
</comment>
<evidence type="ECO:0000256" key="1">
    <source>
        <dbReference type="ARBA" id="ARBA00022490"/>
    </source>
</evidence>
<dbReference type="EC" id="3.1.11.6" evidence="5"/>
<evidence type="ECO:0000256" key="4">
    <source>
        <dbReference type="ARBA" id="ARBA00022839"/>
    </source>
</evidence>
<keyword evidence="10" id="KW-1185">Reference proteome</keyword>
<evidence type="ECO:0000256" key="5">
    <source>
        <dbReference type="HAMAP-Rule" id="MF_00378"/>
    </source>
</evidence>
<comment type="catalytic activity">
    <reaction evidence="5 6">
        <text>Exonucleolytic cleavage in either 5'- to 3'- or 3'- to 5'-direction to yield nucleoside 5'-phosphates.</text>
        <dbReference type="EC" id="3.1.11.6"/>
    </reaction>
</comment>
<dbReference type="PANTHER" id="PTHR30008">
    <property type="entry name" value="EXODEOXYRIBONUCLEASE 7 LARGE SUBUNIT"/>
    <property type="match status" value="1"/>
</dbReference>
<reference evidence="9 10" key="1">
    <citation type="submission" date="2020-10" db="EMBL/GenBank/DDBJ databases">
        <title>Draft genome of Ramlibacter aquaticus LMG 30558.</title>
        <authorList>
            <person name="Props R."/>
        </authorList>
    </citation>
    <scope>NUCLEOTIDE SEQUENCE [LARGE SCALE GENOMIC DNA]</scope>
    <source>
        <strain evidence="9 10">LMG 30558</strain>
    </source>
</reference>
<evidence type="ECO:0000256" key="2">
    <source>
        <dbReference type="ARBA" id="ARBA00022722"/>
    </source>
</evidence>
<accession>A0ABR9SAH4</accession>
<proteinExistence type="inferred from homology"/>